<dbReference type="InterPro" id="IPR001867">
    <property type="entry name" value="OmpR/PhoB-type_DNA-bd"/>
</dbReference>
<dbReference type="PROSITE" id="PS51755">
    <property type="entry name" value="OMPR_PHOB"/>
    <property type="match status" value="1"/>
</dbReference>
<accession>A0A017HKB8</accession>
<dbReference type="SUPFAM" id="SSF52172">
    <property type="entry name" value="CheY-like"/>
    <property type="match status" value="1"/>
</dbReference>
<keyword evidence="7" id="KW-0804">Transcription</keyword>
<evidence type="ECO:0000259" key="12">
    <source>
        <dbReference type="PROSITE" id="PS51755"/>
    </source>
</evidence>
<dbReference type="CDD" id="cd17574">
    <property type="entry name" value="REC_OmpR"/>
    <property type="match status" value="1"/>
</dbReference>
<dbReference type="GO" id="GO:0032993">
    <property type="term" value="C:protein-DNA complex"/>
    <property type="evidence" value="ECO:0007669"/>
    <property type="project" value="TreeGrafter"/>
</dbReference>
<dbReference type="PATRIC" id="fig|442562.3.peg.4210"/>
<evidence type="ECO:0000256" key="1">
    <source>
        <dbReference type="ARBA" id="ARBA00004496"/>
    </source>
</evidence>
<dbReference type="STRING" id="442562.Rumeso_04276"/>
<keyword evidence="5" id="KW-0805">Transcription regulation</keyword>
<feature type="modified residue" description="4-aspartylphosphate" evidence="9">
    <location>
        <position position="56"/>
    </location>
</feature>
<evidence type="ECO:0000256" key="9">
    <source>
        <dbReference type="PROSITE-ProRule" id="PRU00169"/>
    </source>
</evidence>
<feature type="domain" description="OmpR/PhoB-type" evidence="12">
    <location>
        <begin position="136"/>
        <end position="236"/>
    </location>
</feature>
<dbReference type="InterPro" id="IPR039420">
    <property type="entry name" value="WalR-like"/>
</dbReference>
<keyword evidence="2" id="KW-0963">Cytoplasm</keyword>
<dbReference type="Gene3D" id="6.10.250.690">
    <property type="match status" value="1"/>
</dbReference>
<dbReference type="SUPFAM" id="SSF46894">
    <property type="entry name" value="C-terminal effector domain of the bipartite response regulators"/>
    <property type="match status" value="1"/>
</dbReference>
<protein>
    <recommendedName>
        <fullName evidence="8">Regulatory protein VirG</fullName>
    </recommendedName>
</protein>
<dbReference type="Pfam" id="PF00486">
    <property type="entry name" value="Trans_reg_C"/>
    <property type="match status" value="1"/>
</dbReference>
<evidence type="ECO:0000256" key="10">
    <source>
        <dbReference type="PROSITE-ProRule" id="PRU01091"/>
    </source>
</evidence>
<dbReference type="GO" id="GO:0006355">
    <property type="term" value="P:regulation of DNA-templated transcription"/>
    <property type="evidence" value="ECO:0007669"/>
    <property type="project" value="InterPro"/>
</dbReference>
<organism evidence="13 14">
    <name type="scientific">Rubellimicrobium mesophilum DSM 19309</name>
    <dbReference type="NCBI Taxonomy" id="442562"/>
    <lineage>
        <taxon>Bacteria</taxon>
        <taxon>Pseudomonadati</taxon>
        <taxon>Pseudomonadota</taxon>
        <taxon>Alphaproteobacteria</taxon>
        <taxon>Rhodobacterales</taxon>
        <taxon>Roseobacteraceae</taxon>
        <taxon>Rubellimicrobium</taxon>
    </lineage>
</organism>
<feature type="DNA-binding region" description="OmpR/PhoB-type" evidence="10">
    <location>
        <begin position="136"/>
        <end position="236"/>
    </location>
</feature>
<sequence length="239" mass="26420">MAAPAQHILVVDDDPEIADLVGRLIGAEGYLVSRAADVRAGRRALDAGPVDLIVLDLMLPGKDGLTFCRELRAEGMTTPIIMLTAKGDDFDRVLGLEMGADDYLPKPFHGRELLARIKAVLRRSDGPARRPADTPPRFISFEGWRLDTAKRELVDSDGVVVLLSSAEFELLMAFVTWPQMILSREKLLDATRGRSAVISDRSIDIQVSRLRRKLGDDPKSPRLIKTVWGDGYLFTPDVT</sequence>
<evidence type="ECO:0000259" key="11">
    <source>
        <dbReference type="PROSITE" id="PS50110"/>
    </source>
</evidence>
<dbReference type="PANTHER" id="PTHR48111:SF4">
    <property type="entry name" value="DNA-BINDING DUAL TRANSCRIPTIONAL REGULATOR OMPR"/>
    <property type="match status" value="1"/>
</dbReference>
<dbReference type="Proteomes" id="UP000019666">
    <property type="component" value="Unassembled WGS sequence"/>
</dbReference>
<evidence type="ECO:0000256" key="7">
    <source>
        <dbReference type="ARBA" id="ARBA00023163"/>
    </source>
</evidence>
<dbReference type="SMART" id="SM00448">
    <property type="entry name" value="REC"/>
    <property type="match status" value="1"/>
</dbReference>
<reference evidence="13 14" key="1">
    <citation type="submission" date="2013-02" db="EMBL/GenBank/DDBJ databases">
        <authorList>
            <person name="Fiebig A."/>
            <person name="Goeker M."/>
            <person name="Klenk H.-P.P."/>
        </authorList>
    </citation>
    <scope>NUCLEOTIDE SEQUENCE [LARGE SCALE GENOMIC DNA]</scope>
    <source>
        <strain evidence="13 14">DSM 19309</strain>
    </source>
</reference>
<evidence type="ECO:0000256" key="3">
    <source>
        <dbReference type="ARBA" id="ARBA00022553"/>
    </source>
</evidence>
<evidence type="ECO:0000256" key="6">
    <source>
        <dbReference type="ARBA" id="ARBA00023125"/>
    </source>
</evidence>
<keyword evidence="4" id="KW-0902">Two-component regulatory system</keyword>
<dbReference type="PROSITE" id="PS50110">
    <property type="entry name" value="RESPONSE_REGULATORY"/>
    <property type="match status" value="1"/>
</dbReference>
<dbReference type="Gene3D" id="3.40.50.2300">
    <property type="match status" value="1"/>
</dbReference>
<proteinExistence type="predicted"/>
<comment type="caution">
    <text evidence="13">The sequence shown here is derived from an EMBL/GenBank/DDBJ whole genome shotgun (WGS) entry which is preliminary data.</text>
</comment>
<evidence type="ECO:0000256" key="4">
    <source>
        <dbReference type="ARBA" id="ARBA00023012"/>
    </source>
</evidence>
<dbReference type="RefSeq" id="WP_037283767.1">
    <property type="nucleotide sequence ID" value="NZ_KK088626.1"/>
</dbReference>
<dbReference type="Pfam" id="PF00072">
    <property type="entry name" value="Response_reg"/>
    <property type="match status" value="1"/>
</dbReference>
<evidence type="ECO:0000313" key="13">
    <source>
        <dbReference type="EMBL" id="EYD74219.1"/>
    </source>
</evidence>
<feature type="domain" description="Response regulatory" evidence="11">
    <location>
        <begin position="7"/>
        <end position="121"/>
    </location>
</feature>
<keyword evidence="6 10" id="KW-0238">DNA-binding</keyword>
<evidence type="ECO:0000313" key="14">
    <source>
        <dbReference type="Proteomes" id="UP000019666"/>
    </source>
</evidence>
<dbReference type="FunFam" id="1.10.10.10:FF:000099">
    <property type="entry name" value="Two-component system response regulator TorR"/>
    <property type="match status" value="1"/>
</dbReference>
<dbReference type="CDD" id="cd00383">
    <property type="entry name" value="trans_reg_C"/>
    <property type="match status" value="1"/>
</dbReference>
<dbReference type="HOGENOM" id="CLU_000445_30_4_5"/>
<dbReference type="OrthoDB" id="9802426at2"/>
<evidence type="ECO:0000256" key="8">
    <source>
        <dbReference type="ARBA" id="ARBA00067337"/>
    </source>
</evidence>
<gene>
    <name evidence="13" type="ORF">Rumeso_04276</name>
</gene>
<dbReference type="EMBL" id="AOSK01000120">
    <property type="protein sequence ID" value="EYD74219.1"/>
    <property type="molecule type" value="Genomic_DNA"/>
</dbReference>
<dbReference type="GO" id="GO:0000156">
    <property type="term" value="F:phosphorelay response regulator activity"/>
    <property type="evidence" value="ECO:0007669"/>
    <property type="project" value="TreeGrafter"/>
</dbReference>
<dbReference type="InterPro" id="IPR016032">
    <property type="entry name" value="Sig_transdc_resp-reg_C-effctor"/>
</dbReference>
<dbReference type="InterPro" id="IPR036388">
    <property type="entry name" value="WH-like_DNA-bd_sf"/>
</dbReference>
<name>A0A017HKB8_9RHOB</name>
<dbReference type="PANTHER" id="PTHR48111">
    <property type="entry name" value="REGULATOR OF RPOS"/>
    <property type="match status" value="1"/>
</dbReference>
<dbReference type="GO" id="GO:0000976">
    <property type="term" value="F:transcription cis-regulatory region binding"/>
    <property type="evidence" value="ECO:0007669"/>
    <property type="project" value="TreeGrafter"/>
</dbReference>
<dbReference type="Gene3D" id="1.10.10.10">
    <property type="entry name" value="Winged helix-like DNA-binding domain superfamily/Winged helix DNA-binding domain"/>
    <property type="match status" value="1"/>
</dbReference>
<dbReference type="GO" id="GO:0005829">
    <property type="term" value="C:cytosol"/>
    <property type="evidence" value="ECO:0007669"/>
    <property type="project" value="TreeGrafter"/>
</dbReference>
<comment type="subcellular location">
    <subcellularLocation>
        <location evidence="1">Cytoplasm</location>
    </subcellularLocation>
</comment>
<evidence type="ECO:0000256" key="2">
    <source>
        <dbReference type="ARBA" id="ARBA00022490"/>
    </source>
</evidence>
<keyword evidence="3 9" id="KW-0597">Phosphoprotein</keyword>
<keyword evidence="14" id="KW-1185">Reference proteome</keyword>
<dbReference type="FunFam" id="3.40.50.2300:FF:000001">
    <property type="entry name" value="DNA-binding response regulator PhoB"/>
    <property type="match status" value="1"/>
</dbReference>
<dbReference type="AlphaFoldDB" id="A0A017HKB8"/>
<evidence type="ECO:0000256" key="5">
    <source>
        <dbReference type="ARBA" id="ARBA00023015"/>
    </source>
</evidence>
<dbReference type="SMART" id="SM00862">
    <property type="entry name" value="Trans_reg_C"/>
    <property type="match status" value="1"/>
</dbReference>
<dbReference type="InterPro" id="IPR011006">
    <property type="entry name" value="CheY-like_superfamily"/>
</dbReference>
<dbReference type="InterPro" id="IPR001789">
    <property type="entry name" value="Sig_transdc_resp-reg_receiver"/>
</dbReference>